<evidence type="ECO:0000313" key="3">
    <source>
        <dbReference type="Proteomes" id="UP001458880"/>
    </source>
</evidence>
<dbReference type="PANTHER" id="PTHR31649">
    <property type="entry name" value="AGAP009604-PA"/>
    <property type="match status" value="1"/>
</dbReference>
<keyword evidence="3" id="KW-1185">Reference proteome</keyword>
<dbReference type="PANTHER" id="PTHR31649:SF10">
    <property type="entry name" value="IP19903P-RELATED"/>
    <property type="match status" value="1"/>
</dbReference>
<reference evidence="2 3" key="1">
    <citation type="journal article" date="2024" name="BMC Genomics">
        <title>De novo assembly and annotation of Popillia japonica's genome with initial clues to its potential as an invasive pest.</title>
        <authorList>
            <person name="Cucini C."/>
            <person name="Boschi S."/>
            <person name="Funari R."/>
            <person name="Cardaioli E."/>
            <person name="Iannotti N."/>
            <person name="Marturano G."/>
            <person name="Paoli F."/>
            <person name="Bruttini M."/>
            <person name="Carapelli A."/>
            <person name="Frati F."/>
            <person name="Nardi F."/>
        </authorList>
    </citation>
    <scope>NUCLEOTIDE SEQUENCE [LARGE SCALE GENOMIC DNA]</scope>
    <source>
        <strain evidence="2">DMR45628</strain>
    </source>
</reference>
<dbReference type="Pfam" id="PF11901">
    <property type="entry name" value="DM9"/>
    <property type="match status" value="1"/>
</dbReference>
<dbReference type="AlphaFoldDB" id="A0AAW1IVT3"/>
<sequence>MFKTFLVLCVISTDTILNTGNAVQDFYWRDYAHGIIPDDAFEGKPGIYIGQAYFKNGGLLPAAIYPHTNAAVAIYDTRQDIKEYIKDIKEYIKILCSRDRRKFYWGAINFTNNDDGDLANAVKTEIAVTQDFYWRDYSHGELPIDALEGGIGKYIGQVYYAGQGLLPATIYPHRNVAFSIYGGRLSIKEHIKILCTNQPKKFYWSRVNFNDSVDPVMKDAVKGGFQNGYNLFIGTMNHEDPVMKDAVKGGFQDGYNLFIGTMNHEGENKIGKVVGVDDHKSKGLYVWDKDGTKILCTPQPGNFYWETVDFNTDNVTMMKDAVVGGFQETYIEVKDWKADLIPNFYWRDYNHGHVPRDALEAAPGLYIGQAHFSDGLFPVAIYPYRNSAVAVYGQRRDVTNHKIMLLMKDAVMGGFEQTSLAYIGLVGHLGNWKVGKVFDMENAWRGIYVWGNDGSRAGSSVYIFFAADQILPRTASFIDRFGGIYLIIKIKLSVTRFVSSQ</sequence>
<accession>A0AAW1IVT3</accession>
<organism evidence="2 3">
    <name type="scientific">Popillia japonica</name>
    <name type="common">Japanese beetle</name>
    <dbReference type="NCBI Taxonomy" id="7064"/>
    <lineage>
        <taxon>Eukaryota</taxon>
        <taxon>Metazoa</taxon>
        <taxon>Ecdysozoa</taxon>
        <taxon>Arthropoda</taxon>
        <taxon>Hexapoda</taxon>
        <taxon>Insecta</taxon>
        <taxon>Pterygota</taxon>
        <taxon>Neoptera</taxon>
        <taxon>Endopterygota</taxon>
        <taxon>Coleoptera</taxon>
        <taxon>Polyphaga</taxon>
        <taxon>Scarabaeiformia</taxon>
        <taxon>Scarabaeidae</taxon>
        <taxon>Rutelinae</taxon>
        <taxon>Popillia</taxon>
    </lineage>
</organism>
<proteinExistence type="predicted"/>
<dbReference type="InterPro" id="IPR006616">
    <property type="entry name" value="DM9_repeat"/>
</dbReference>
<evidence type="ECO:0000313" key="2">
    <source>
        <dbReference type="EMBL" id="KAK9694126.1"/>
    </source>
</evidence>
<comment type="caution">
    <text evidence="2">The sequence shown here is derived from an EMBL/GenBank/DDBJ whole genome shotgun (WGS) entry which is preliminary data.</text>
</comment>
<evidence type="ECO:0000256" key="1">
    <source>
        <dbReference type="SAM" id="SignalP"/>
    </source>
</evidence>
<dbReference type="EMBL" id="JASPKY010000521">
    <property type="protein sequence ID" value="KAK9694126.1"/>
    <property type="molecule type" value="Genomic_DNA"/>
</dbReference>
<name>A0AAW1IVT3_POPJA</name>
<dbReference type="SMART" id="SM00696">
    <property type="entry name" value="DM9"/>
    <property type="match status" value="1"/>
</dbReference>
<protein>
    <submittedName>
        <fullName evidence="2">Uncharacterized protein</fullName>
    </submittedName>
</protein>
<dbReference type="Proteomes" id="UP001458880">
    <property type="component" value="Unassembled WGS sequence"/>
</dbReference>
<gene>
    <name evidence="2" type="ORF">QE152_g33749</name>
</gene>
<feature type="signal peptide" evidence="1">
    <location>
        <begin position="1"/>
        <end position="22"/>
    </location>
</feature>
<keyword evidence="1" id="KW-0732">Signal</keyword>
<feature type="chain" id="PRO_5043945940" evidence="1">
    <location>
        <begin position="23"/>
        <end position="501"/>
    </location>
</feature>